<accession>A0A843X5A7</accession>
<organism evidence="1 2">
    <name type="scientific">Colocasia esculenta</name>
    <name type="common">Wild taro</name>
    <name type="synonym">Arum esculentum</name>
    <dbReference type="NCBI Taxonomy" id="4460"/>
    <lineage>
        <taxon>Eukaryota</taxon>
        <taxon>Viridiplantae</taxon>
        <taxon>Streptophyta</taxon>
        <taxon>Embryophyta</taxon>
        <taxon>Tracheophyta</taxon>
        <taxon>Spermatophyta</taxon>
        <taxon>Magnoliopsida</taxon>
        <taxon>Liliopsida</taxon>
        <taxon>Araceae</taxon>
        <taxon>Aroideae</taxon>
        <taxon>Colocasieae</taxon>
        <taxon>Colocasia</taxon>
    </lineage>
</organism>
<evidence type="ECO:0000313" key="1">
    <source>
        <dbReference type="EMBL" id="MQM11390.1"/>
    </source>
</evidence>
<dbReference type="Proteomes" id="UP000652761">
    <property type="component" value="Unassembled WGS sequence"/>
</dbReference>
<gene>
    <name evidence="1" type="ORF">Taro_044297</name>
</gene>
<proteinExistence type="predicted"/>
<name>A0A843X5A7_COLES</name>
<reference evidence="1" key="1">
    <citation type="submission" date="2017-07" db="EMBL/GenBank/DDBJ databases">
        <title>Taro Niue Genome Assembly and Annotation.</title>
        <authorList>
            <person name="Atibalentja N."/>
            <person name="Keating K."/>
            <person name="Fields C.J."/>
        </authorList>
    </citation>
    <scope>NUCLEOTIDE SEQUENCE</scope>
    <source>
        <strain evidence="1">Niue_2</strain>
        <tissue evidence="1">Leaf</tissue>
    </source>
</reference>
<keyword evidence="2" id="KW-1185">Reference proteome</keyword>
<sequence>MPKKSGYFARKAPSAAVQQPEVAGVNLVRLHKELAPRGRSPSSITPQKREGDWECCSISYAERDRLKVVAQTPPDNRNNQNPMAPSNVYLWLWCSMVPPGSRPPQPMFAISDLGFVLGGSKKRDLGEILYITKGTT</sequence>
<comment type="caution">
    <text evidence="1">The sequence shown here is derived from an EMBL/GenBank/DDBJ whole genome shotgun (WGS) entry which is preliminary data.</text>
</comment>
<protein>
    <submittedName>
        <fullName evidence="1">Uncharacterized protein</fullName>
    </submittedName>
</protein>
<evidence type="ECO:0000313" key="2">
    <source>
        <dbReference type="Proteomes" id="UP000652761"/>
    </source>
</evidence>
<dbReference type="AlphaFoldDB" id="A0A843X5A7"/>
<dbReference type="EMBL" id="NMUH01004964">
    <property type="protein sequence ID" value="MQM11390.1"/>
    <property type="molecule type" value="Genomic_DNA"/>
</dbReference>